<reference evidence="10" key="2">
    <citation type="submission" date="2025-08" db="UniProtKB">
        <authorList>
            <consortium name="Ensembl"/>
        </authorList>
    </citation>
    <scope>IDENTIFICATION</scope>
</reference>
<feature type="compositionally biased region" description="Basic and acidic residues" evidence="7">
    <location>
        <begin position="156"/>
        <end position="178"/>
    </location>
</feature>
<feature type="compositionally biased region" description="Low complexity" evidence="7">
    <location>
        <begin position="229"/>
        <end position="245"/>
    </location>
</feature>
<evidence type="ECO:0000256" key="5">
    <source>
        <dbReference type="ARBA" id="ARBA00023163"/>
    </source>
</evidence>
<dbReference type="GO" id="GO:0042800">
    <property type="term" value="F:histone H3K4 methyltransferase activity"/>
    <property type="evidence" value="ECO:0007669"/>
    <property type="project" value="TreeGrafter"/>
</dbReference>
<evidence type="ECO:0000256" key="8">
    <source>
        <dbReference type="SAM" id="Phobius"/>
    </source>
</evidence>
<feature type="region of interest" description="Disordered" evidence="7">
    <location>
        <begin position="109"/>
        <end position="281"/>
    </location>
</feature>
<keyword evidence="8" id="KW-0812">Transmembrane</keyword>
<feature type="compositionally biased region" description="Polar residues" evidence="7">
    <location>
        <begin position="266"/>
        <end position="275"/>
    </location>
</feature>
<feature type="compositionally biased region" description="Basic and acidic residues" evidence="7">
    <location>
        <begin position="16"/>
        <end position="25"/>
    </location>
</feature>
<keyword evidence="3" id="KW-0862">Zinc</keyword>
<evidence type="ECO:0000313" key="11">
    <source>
        <dbReference type="Proteomes" id="UP000472263"/>
    </source>
</evidence>
<reference evidence="10" key="1">
    <citation type="submission" date="2019-06" db="EMBL/GenBank/DDBJ databases">
        <authorList>
            <consortium name="Wellcome Sanger Institute Data Sharing"/>
        </authorList>
    </citation>
    <scope>NUCLEOTIDE SEQUENCE [LARGE SCALE GENOMIC DNA]</scope>
</reference>
<dbReference type="PROSITE" id="PS51058">
    <property type="entry name" value="ZF_CXXC"/>
    <property type="match status" value="1"/>
</dbReference>
<dbReference type="GO" id="GO:0045893">
    <property type="term" value="P:positive regulation of DNA-templated transcription"/>
    <property type="evidence" value="ECO:0007669"/>
    <property type="project" value="TreeGrafter"/>
</dbReference>
<evidence type="ECO:0000313" key="10">
    <source>
        <dbReference type="Ensembl" id="ENSMMDP00005017101.1"/>
    </source>
</evidence>
<dbReference type="PANTHER" id="PTHR45838">
    <property type="entry name" value="HISTONE-LYSINE-N-METHYLTRANSFERASE 2 KMT2 FAMILY MEMBER"/>
    <property type="match status" value="1"/>
</dbReference>
<dbReference type="PANTHER" id="PTHR45838:SF2">
    <property type="entry name" value="HISTONE-LYSINE N-METHYLTRANSFERASE 2A"/>
    <property type="match status" value="1"/>
</dbReference>
<keyword evidence="8" id="KW-1133">Transmembrane helix</keyword>
<evidence type="ECO:0000256" key="6">
    <source>
        <dbReference type="PROSITE-ProRule" id="PRU00509"/>
    </source>
</evidence>
<organism evidence="10 11">
    <name type="scientific">Myripristis murdjan</name>
    <name type="common">pinecone soldierfish</name>
    <dbReference type="NCBI Taxonomy" id="586833"/>
    <lineage>
        <taxon>Eukaryota</taxon>
        <taxon>Metazoa</taxon>
        <taxon>Chordata</taxon>
        <taxon>Craniata</taxon>
        <taxon>Vertebrata</taxon>
        <taxon>Euteleostomi</taxon>
        <taxon>Actinopterygii</taxon>
        <taxon>Neopterygii</taxon>
        <taxon>Teleostei</taxon>
        <taxon>Neoteleostei</taxon>
        <taxon>Acanthomorphata</taxon>
        <taxon>Holocentriformes</taxon>
        <taxon>Holocentridae</taxon>
        <taxon>Myripristis</taxon>
    </lineage>
</organism>
<feature type="domain" description="CXXC-type" evidence="9">
    <location>
        <begin position="56"/>
        <end position="104"/>
    </location>
</feature>
<keyword evidence="4" id="KW-0805">Transcription regulation</keyword>
<feature type="region of interest" description="Disordered" evidence="7">
    <location>
        <begin position="16"/>
        <end position="65"/>
    </location>
</feature>
<reference evidence="10" key="3">
    <citation type="submission" date="2025-09" db="UniProtKB">
        <authorList>
            <consortium name="Ensembl"/>
        </authorList>
    </citation>
    <scope>IDENTIFICATION</scope>
</reference>
<evidence type="ECO:0000259" key="9">
    <source>
        <dbReference type="PROSITE" id="PS51058"/>
    </source>
</evidence>
<evidence type="ECO:0000256" key="2">
    <source>
        <dbReference type="ARBA" id="ARBA00022771"/>
    </source>
</evidence>
<feature type="compositionally biased region" description="Basic and acidic residues" evidence="7">
    <location>
        <begin position="41"/>
        <end position="50"/>
    </location>
</feature>
<feature type="transmembrane region" description="Helical" evidence="8">
    <location>
        <begin position="341"/>
        <end position="364"/>
    </location>
</feature>
<keyword evidence="8" id="KW-0472">Membrane</keyword>
<dbReference type="Pfam" id="PF02008">
    <property type="entry name" value="zf-CXXC"/>
    <property type="match status" value="1"/>
</dbReference>
<keyword evidence="5" id="KW-0804">Transcription</keyword>
<dbReference type="GO" id="GO:0035097">
    <property type="term" value="C:histone methyltransferase complex"/>
    <property type="evidence" value="ECO:0007669"/>
    <property type="project" value="TreeGrafter"/>
</dbReference>
<feature type="compositionally biased region" description="Polar residues" evidence="7">
    <location>
        <begin position="179"/>
        <end position="208"/>
    </location>
</feature>
<dbReference type="AlphaFoldDB" id="A0A667Y6X9"/>
<proteinExistence type="predicted"/>
<sequence>MPTLSALPWEEREKILSSMGNDDKSSVAGSEEAEPQSPPIKPRETRHKAIQEAPPKKGRRSRRCGQCSGCQVPEDCGVCTNCLDKPKFGGRNIKKQCCKIRKCQNLQWMPSKMFLQKQGKGKKDKKKNKLSEKKEGLNPVKGLNSDSGVKPASAPPKEEPPRKKSETPPLKPGEEKSRQQQSSPALTSSPAPNESPQTPSTHRTSASQAPPKKDATPKIPPSEPKKKSQQQSSQHSPPLLSPHSPVTSGKPEQPLPTKPPSSSTLNWLSTPSTVGQVKPRAPCDGVHRIRVDFKRDHDVEKVWEAGGLSLLTSVPVTPRVLCFLCASSGNVEVIKTHIPSIFLFLLPFFFFSLSFSLVCLLPGLL</sequence>
<keyword evidence="1" id="KW-0479">Metal-binding</keyword>
<dbReference type="GeneTree" id="ENSGT00940000163756"/>
<evidence type="ECO:0000256" key="4">
    <source>
        <dbReference type="ARBA" id="ARBA00023015"/>
    </source>
</evidence>
<evidence type="ECO:0000256" key="1">
    <source>
        <dbReference type="ARBA" id="ARBA00022723"/>
    </source>
</evidence>
<evidence type="ECO:0000256" key="7">
    <source>
        <dbReference type="SAM" id="MobiDB-lite"/>
    </source>
</evidence>
<accession>A0A667Y6X9</accession>
<dbReference type="Ensembl" id="ENSMMDT00005017530.1">
    <property type="protein sequence ID" value="ENSMMDP00005017101.1"/>
    <property type="gene ID" value="ENSMMDG00005008621.1"/>
</dbReference>
<keyword evidence="11" id="KW-1185">Reference proteome</keyword>
<dbReference type="InterPro" id="IPR002857">
    <property type="entry name" value="Znf_CXXC"/>
</dbReference>
<dbReference type="GO" id="GO:0003677">
    <property type="term" value="F:DNA binding"/>
    <property type="evidence" value="ECO:0007669"/>
    <property type="project" value="InterPro"/>
</dbReference>
<name>A0A667Y6X9_9TELE</name>
<evidence type="ECO:0000256" key="3">
    <source>
        <dbReference type="ARBA" id="ARBA00022833"/>
    </source>
</evidence>
<keyword evidence="2 6" id="KW-0863">Zinc-finger</keyword>
<dbReference type="InParanoid" id="A0A667Y6X9"/>
<protein>
    <recommendedName>
        <fullName evidence="9">CXXC-type domain-containing protein</fullName>
    </recommendedName>
</protein>
<dbReference type="Proteomes" id="UP000472263">
    <property type="component" value="Chromosome 13"/>
</dbReference>
<dbReference type="GO" id="GO:0008270">
    <property type="term" value="F:zinc ion binding"/>
    <property type="evidence" value="ECO:0007669"/>
    <property type="project" value="UniProtKB-KW"/>
</dbReference>
<feature type="compositionally biased region" description="Basic residues" evidence="7">
    <location>
        <begin position="119"/>
        <end position="128"/>
    </location>
</feature>